<comment type="caution">
    <text evidence="2">The sequence shown here is derived from an EMBL/GenBank/DDBJ whole genome shotgun (WGS) entry which is preliminary data.</text>
</comment>
<organism evidence="2 3">
    <name type="scientific">Phaseolus coccineus</name>
    <name type="common">Scarlet runner bean</name>
    <name type="synonym">Phaseolus multiflorus</name>
    <dbReference type="NCBI Taxonomy" id="3886"/>
    <lineage>
        <taxon>Eukaryota</taxon>
        <taxon>Viridiplantae</taxon>
        <taxon>Streptophyta</taxon>
        <taxon>Embryophyta</taxon>
        <taxon>Tracheophyta</taxon>
        <taxon>Spermatophyta</taxon>
        <taxon>Magnoliopsida</taxon>
        <taxon>eudicotyledons</taxon>
        <taxon>Gunneridae</taxon>
        <taxon>Pentapetalae</taxon>
        <taxon>rosids</taxon>
        <taxon>fabids</taxon>
        <taxon>Fabales</taxon>
        <taxon>Fabaceae</taxon>
        <taxon>Papilionoideae</taxon>
        <taxon>50 kb inversion clade</taxon>
        <taxon>NPAAA clade</taxon>
        <taxon>indigoferoid/millettioid clade</taxon>
        <taxon>Phaseoleae</taxon>
        <taxon>Phaseolus</taxon>
    </lineage>
</organism>
<feature type="region of interest" description="Disordered" evidence="1">
    <location>
        <begin position="100"/>
        <end position="121"/>
    </location>
</feature>
<dbReference type="Proteomes" id="UP001374584">
    <property type="component" value="Unassembled WGS sequence"/>
</dbReference>
<dbReference type="GO" id="GO:0016592">
    <property type="term" value="C:mediator complex"/>
    <property type="evidence" value="ECO:0007669"/>
    <property type="project" value="TreeGrafter"/>
</dbReference>
<keyword evidence="3" id="KW-1185">Reference proteome</keyword>
<reference evidence="2 3" key="1">
    <citation type="submission" date="2024-01" db="EMBL/GenBank/DDBJ databases">
        <title>The genomes of 5 underutilized Papilionoideae crops provide insights into root nodulation and disease resistanc.</title>
        <authorList>
            <person name="Jiang F."/>
        </authorList>
    </citation>
    <scope>NUCLEOTIDE SEQUENCE [LARGE SCALE GENOMIC DNA]</scope>
    <source>
        <strain evidence="2">JINMINGXINNONG_FW02</strain>
        <tissue evidence="2">Leaves</tissue>
    </source>
</reference>
<dbReference type="EMBL" id="JAYMYR010000008">
    <property type="protein sequence ID" value="KAK7348652.1"/>
    <property type="molecule type" value="Genomic_DNA"/>
</dbReference>
<evidence type="ECO:0000313" key="3">
    <source>
        <dbReference type="Proteomes" id="UP001374584"/>
    </source>
</evidence>
<evidence type="ECO:0000256" key="1">
    <source>
        <dbReference type="SAM" id="MobiDB-lite"/>
    </source>
</evidence>
<accession>A0AAN9MB15</accession>
<dbReference type="PANTHER" id="PTHR12433">
    <property type="entry name" value="MEDIATOR OF RNA POLYMERASE II TRANSCRIPTION SUBUNIT 25"/>
    <property type="match status" value="1"/>
</dbReference>
<feature type="region of interest" description="Disordered" evidence="1">
    <location>
        <begin position="1"/>
        <end position="23"/>
    </location>
</feature>
<protein>
    <submittedName>
        <fullName evidence="2">Uncharacterized protein</fullName>
    </submittedName>
</protein>
<dbReference type="AlphaFoldDB" id="A0AAN9MB15"/>
<sequence length="397" mass="43671">MTIGEKNMEGVQNVGHENANNASPVVPPQATMNEMFDDFMTQIYNDNDILPLGDDVFEGLLQSYESIPLDDVLLGVLKEMEEGELREVVADIPSRSVTKDTTSTMQFASNSPEKGNVSISPRLNASTPITVEEELGGNMGVVNPILTSQNCSNSSLSFPQNNPNAWNHPSGMNNTTVGLGSIDQQNPTGVYSSFGNLMFPNTTGNSLNQFQPPSFPMLPCGSSSSSIHQSFPRTLQFQSVGITARGTPSMKHRFNQGLVSPHPPSFKDFDSFVSAWEGCLIGKIYSNRESLNVAKAVRKPTSPVTLVGDWRSTLQIVYFLPTKTVNYTLKICGGAIDYVFFHITEFNNLDLYDHLEKKDLCAKVELPSEIIILSTTESKYHFLGTIIPRDTIFIQPL</sequence>
<dbReference type="GO" id="GO:0045944">
    <property type="term" value="P:positive regulation of transcription by RNA polymerase II"/>
    <property type="evidence" value="ECO:0007669"/>
    <property type="project" value="TreeGrafter"/>
</dbReference>
<name>A0AAN9MB15_PHACN</name>
<gene>
    <name evidence="2" type="ORF">VNO80_23246</name>
</gene>
<dbReference type="GO" id="GO:0005667">
    <property type="term" value="C:transcription regulator complex"/>
    <property type="evidence" value="ECO:0007669"/>
    <property type="project" value="TreeGrafter"/>
</dbReference>
<dbReference type="PANTHER" id="PTHR12433:SF12">
    <property type="entry name" value="MEDIATOR OF RNA POLYMERASE II TRANSCRIPTION SUBUNIT 25"/>
    <property type="match status" value="1"/>
</dbReference>
<evidence type="ECO:0000313" key="2">
    <source>
        <dbReference type="EMBL" id="KAK7348652.1"/>
    </source>
</evidence>
<proteinExistence type="predicted"/>